<feature type="transmembrane region" description="Helical" evidence="1">
    <location>
        <begin position="29"/>
        <end position="51"/>
    </location>
</feature>
<evidence type="ECO:0000313" key="3">
    <source>
        <dbReference type="Proteomes" id="UP000054359"/>
    </source>
</evidence>
<accession>A0A087UHT4</accession>
<feature type="transmembrane region" description="Helical" evidence="1">
    <location>
        <begin position="71"/>
        <end position="90"/>
    </location>
</feature>
<feature type="transmembrane region" description="Helical" evidence="1">
    <location>
        <begin position="162"/>
        <end position="187"/>
    </location>
</feature>
<feature type="transmembrane region" description="Helical" evidence="1">
    <location>
        <begin position="130"/>
        <end position="150"/>
    </location>
</feature>
<keyword evidence="1" id="KW-1133">Transmembrane helix</keyword>
<keyword evidence="1" id="KW-0812">Transmembrane</keyword>
<name>A0A087UHT4_STEMI</name>
<dbReference type="OrthoDB" id="6426241at2759"/>
<feature type="non-terminal residue" evidence="2">
    <location>
        <position position="197"/>
    </location>
</feature>
<proteinExistence type="predicted"/>
<dbReference type="STRING" id="407821.A0A087UHT4"/>
<organism evidence="2 3">
    <name type="scientific">Stegodyphus mimosarum</name>
    <name type="common">African social velvet spider</name>
    <dbReference type="NCBI Taxonomy" id="407821"/>
    <lineage>
        <taxon>Eukaryota</taxon>
        <taxon>Metazoa</taxon>
        <taxon>Ecdysozoa</taxon>
        <taxon>Arthropoda</taxon>
        <taxon>Chelicerata</taxon>
        <taxon>Arachnida</taxon>
        <taxon>Araneae</taxon>
        <taxon>Araneomorphae</taxon>
        <taxon>Entelegynae</taxon>
        <taxon>Eresoidea</taxon>
        <taxon>Eresidae</taxon>
        <taxon>Stegodyphus</taxon>
    </lineage>
</organism>
<gene>
    <name evidence="2" type="ORF">X975_08539</name>
</gene>
<evidence type="ECO:0000313" key="2">
    <source>
        <dbReference type="EMBL" id="KFM76923.1"/>
    </source>
</evidence>
<protein>
    <submittedName>
        <fullName evidence="2">Multidrug resistance-associated protein 1</fullName>
    </submittedName>
</protein>
<dbReference type="EMBL" id="KK119855">
    <property type="protein sequence ID" value="KFM76923.1"/>
    <property type="molecule type" value="Genomic_DNA"/>
</dbReference>
<reference evidence="2 3" key="1">
    <citation type="submission" date="2013-11" db="EMBL/GenBank/DDBJ databases">
        <title>Genome sequencing of Stegodyphus mimosarum.</title>
        <authorList>
            <person name="Bechsgaard J."/>
        </authorList>
    </citation>
    <scope>NUCLEOTIDE SEQUENCE [LARGE SCALE GENOMIC DNA]</scope>
</reference>
<keyword evidence="3" id="KW-1185">Reference proteome</keyword>
<evidence type="ECO:0000256" key="1">
    <source>
        <dbReference type="SAM" id="Phobius"/>
    </source>
</evidence>
<keyword evidence="1" id="KW-0472">Membrane</keyword>
<dbReference type="OMA" id="THIWRTA"/>
<dbReference type="Proteomes" id="UP000054359">
    <property type="component" value="Unassembled WGS sequence"/>
</dbReference>
<feature type="transmembrane region" description="Helical" evidence="1">
    <location>
        <begin position="102"/>
        <end position="123"/>
    </location>
</feature>
<dbReference type="AlphaFoldDB" id="A0A087UHT4"/>
<sequence length="197" mass="22383">MDASAICSTPFWNSSVSWETEKPYFSHCFQHLVLVIGSCGVLWIVAPFEFVKISKYHGSPTPWTTLSITKIVFKVILLVICILDLAKEVYAYVNYEEKGLDGLIAAVAYLLTIVLTVILTMMCKRRGLRVSLALPSFWMISTITTLISIYDEIQDLDPERWTSVASFVHDSIVFFISIIQLILSSIADKKTWYRGRE</sequence>